<comment type="caution">
    <text evidence="1">The sequence shown here is derived from an EMBL/GenBank/DDBJ whole genome shotgun (WGS) entry which is preliminary data.</text>
</comment>
<dbReference type="Proteomes" id="UP001212997">
    <property type="component" value="Unassembled WGS sequence"/>
</dbReference>
<organism evidence="1 2">
    <name type="scientific">Meripilus lineatus</name>
    <dbReference type="NCBI Taxonomy" id="2056292"/>
    <lineage>
        <taxon>Eukaryota</taxon>
        <taxon>Fungi</taxon>
        <taxon>Dikarya</taxon>
        <taxon>Basidiomycota</taxon>
        <taxon>Agaricomycotina</taxon>
        <taxon>Agaricomycetes</taxon>
        <taxon>Polyporales</taxon>
        <taxon>Meripilaceae</taxon>
        <taxon>Meripilus</taxon>
    </lineage>
</organism>
<dbReference type="AlphaFoldDB" id="A0AAD5V267"/>
<protein>
    <submittedName>
        <fullName evidence="1">Uncharacterized protein</fullName>
    </submittedName>
</protein>
<gene>
    <name evidence="1" type="ORF">NLI96_g6715</name>
</gene>
<sequence length="147" mass="16591">MEFSRNIEEFYRNLVRDHPETLPGCLPDLHAAAILARIFIIRELADLLAAGPPADQWNAFLANGLWSSISQISMEQGAFNIEEPDNMPENYIKNLFKCLIAVGDYLLRSSSVREPSGEIRGHSLDYLRDIPNRSWAGGEGMRFSRPV</sequence>
<name>A0AAD5V267_9APHY</name>
<proteinExistence type="predicted"/>
<dbReference type="EMBL" id="JANAWD010000254">
    <property type="protein sequence ID" value="KAJ3482831.1"/>
    <property type="molecule type" value="Genomic_DNA"/>
</dbReference>
<evidence type="ECO:0000313" key="2">
    <source>
        <dbReference type="Proteomes" id="UP001212997"/>
    </source>
</evidence>
<evidence type="ECO:0000313" key="1">
    <source>
        <dbReference type="EMBL" id="KAJ3482831.1"/>
    </source>
</evidence>
<keyword evidence="2" id="KW-1185">Reference proteome</keyword>
<reference evidence="1" key="1">
    <citation type="submission" date="2022-07" db="EMBL/GenBank/DDBJ databases">
        <title>Genome Sequence of Physisporinus lineatus.</title>
        <authorList>
            <person name="Buettner E."/>
        </authorList>
    </citation>
    <scope>NUCLEOTIDE SEQUENCE</scope>
    <source>
        <strain evidence="1">VT162</strain>
    </source>
</reference>
<accession>A0AAD5V267</accession>